<dbReference type="GO" id="GO:0005886">
    <property type="term" value="C:plasma membrane"/>
    <property type="evidence" value="ECO:0007669"/>
    <property type="project" value="TreeGrafter"/>
</dbReference>
<dbReference type="SMART" id="SM00310">
    <property type="entry name" value="PTBI"/>
    <property type="match status" value="1"/>
</dbReference>
<dbReference type="FunFam" id="2.30.29.30:FF:000029">
    <property type="entry name" value="Insulin receptor substrate 1"/>
    <property type="match status" value="1"/>
</dbReference>
<dbReference type="PROSITE" id="PS50003">
    <property type="entry name" value="PH_DOMAIN"/>
    <property type="match status" value="1"/>
</dbReference>
<dbReference type="Proteomes" id="UP001460270">
    <property type="component" value="Unassembled WGS sequence"/>
</dbReference>
<feature type="compositionally biased region" description="Basic and acidic residues" evidence="3">
    <location>
        <begin position="608"/>
        <end position="623"/>
    </location>
</feature>
<dbReference type="SUPFAM" id="SSF50729">
    <property type="entry name" value="PH domain-like"/>
    <property type="match status" value="2"/>
</dbReference>
<feature type="compositionally biased region" description="Polar residues" evidence="3">
    <location>
        <begin position="400"/>
        <end position="438"/>
    </location>
</feature>
<evidence type="ECO:0000313" key="7">
    <source>
        <dbReference type="Proteomes" id="UP001460270"/>
    </source>
</evidence>
<reference evidence="7" key="1">
    <citation type="submission" date="2024-04" db="EMBL/GenBank/DDBJ databases">
        <title>Salinicola lusitanus LLJ914,a marine bacterium isolated from the Okinawa Trough.</title>
        <authorList>
            <person name="Li J."/>
        </authorList>
    </citation>
    <scope>NUCLEOTIDE SEQUENCE [LARGE SCALE GENOMIC DNA]</scope>
</reference>
<comment type="caution">
    <text evidence="6">The sequence shown here is derived from an EMBL/GenBank/DDBJ whole genome shotgun (WGS) entry which is preliminary data.</text>
</comment>
<protein>
    <recommendedName>
        <fullName evidence="8">Insulin receptor substrate 2-B-like</fullName>
    </recommendedName>
</protein>
<organism evidence="6 7">
    <name type="scientific">Mugilogobius chulae</name>
    <name type="common">yellowstripe goby</name>
    <dbReference type="NCBI Taxonomy" id="88201"/>
    <lineage>
        <taxon>Eukaryota</taxon>
        <taxon>Metazoa</taxon>
        <taxon>Chordata</taxon>
        <taxon>Craniata</taxon>
        <taxon>Vertebrata</taxon>
        <taxon>Euteleostomi</taxon>
        <taxon>Actinopterygii</taxon>
        <taxon>Neopterygii</taxon>
        <taxon>Teleostei</taxon>
        <taxon>Neoteleostei</taxon>
        <taxon>Acanthomorphata</taxon>
        <taxon>Gobiaria</taxon>
        <taxon>Gobiiformes</taxon>
        <taxon>Gobioidei</taxon>
        <taxon>Gobiidae</taxon>
        <taxon>Gobionellinae</taxon>
        <taxon>Mugilogobius</taxon>
    </lineage>
</organism>
<dbReference type="GO" id="GO:0008286">
    <property type="term" value="P:insulin receptor signaling pathway"/>
    <property type="evidence" value="ECO:0007669"/>
    <property type="project" value="InterPro"/>
</dbReference>
<feature type="region of interest" description="Disordered" evidence="3">
    <location>
        <begin position="461"/>
        <end position="487"/>
    </location>
</feature>
<keyword evidence="1" id="KW-0597">Phosphoprotein</keyword>
<feature type="compositionally biased region" description="Polar residues" evidence="3">
    <location>
        <begin position="531"/>
        <end position="556"/>
    </location>
</feature>
<feature type="region of interest" description="Disordered" evidence="3">
    <location>
        <begin position="1042"/>
        <end position="1104"/>
    </location>
</feature>
<feature type="region of interest" description="Disordered" evidence="3">
    <location>
        <begin position="510"/>
        <end position="556"/>
    </location>
</feature>
<dbReference type="InterPro" id="IPR039011">
    <property type="entry name" value="IRS"/>
</dbReference>
<feature type="compositionally biased region" description="Polar residues" evidence="3">
    <location>
        <begin position="904"/>
        <end position="916"/>
    </location>
</feature>
<feature type="compositionally biased region" description="Polar residues" evidence="3">
    <location>
        <begin position="109"/>
        <end position="124"/>
    </location>
</feature>
<dbReference type="AlphaFoldDB" id="A0AAW0P5R4"/>
<dbReference type="PANTHER" id="PTHR10614:SF2">
    <property type="entry name" value="INSULIN RECEPTOR SUBSTRATE 4"/>
    <property type="match status" value="1"/>
</dbReference>
<feature type="compositionally biased region" description="Basic and acidic residues" evidence="3">
    <location>
        <begin position="838"/>
        <end position="848"/>
    </location>
</feature>
<accession>A0AAW0P5R4</accession>
<feature type="region of interest" description="Disordered" evidence="3">
    <location>
        <begin position="771"/>
        <end position="879"/>
    </location>
</feature>
<feature type="compositionally biased region" description="Low complexity" evidence="3">
    <location>
        <begin position="475"/>
        <end position="487"/>
    </location>
</feature>
<dbReference type="GO" id="GO:0005158">
    <property type="term" value="F:insulin receptor binding"/>
    <property type="evidence" value="ECO:0007669"/>
    <property type="project" value="InterPro"/>
</dbReference>
<evidence type="ECO:0000259" key="5">
    <source>
        <dbReference type="PROSITE" id="PS51064"/>
    </source>
</evidence>
<evidence type="ECO:0000256" key="3">
    <source>
        <dbReference type="SAM" id="MobiDB-lite"/>
    </source>
</evidence>
<name>A0AAW0P5R4_9GOBI</name>
<feature type="compositionally biased region" description="Low complexity" evidence="3">
    <location>
        <begin position="510"/>
        <end position="530"/>
    </location>
</feature>
<feature type="compositionally biased region" description="Polar residues" evidence="3">
    <location>
        <begin position="803"/>
        <end position="824"/>
    </location>
</feature>
<dbReference type="PRINTS" id="PR00628">
    <property type="entry name" value="INSULINRSI"/>
</dbReference>
<evidence type="ECO:0000259" key="4">
    <source>
        <dbReference type="PROSITE" id="PS50003"/>
    </source>
</evidence>
<dbReference type="SMART" id="SM00233">
    <property type="entry name" value="PH"/>
    <property type="match status" value="1"/>
</dbReference>
<dbReference type="GO" id="GO:0043548">
    <property type="term" value="F:phosphatidylinositol 3-kinase binding"/>
    <property type="evidence" value="ECO:0007669"/>
    <property type="project" value="TreeGrafter"/>
</dbReference>
<dbReference type="CDD" id="cd01204">
    <property type="entry name" value="PTB_IRS"/>
    <property type="match status" value="1"/>
</dbReference>
<feature type="region of interest" description="Disordered" evidence="3">
    <location>
        <begin position="1132"/>
        <end position="1159"/>
    </location>
</feature>
<dbReference type="EMBL" id="JBBPFD010000010">
    <property type="protein sequence ID" value="KAK7909455.1"/>
    <property type="molecule type" value="Genomic_DNA"/>
</dbReference>
<dbReference type="Pfam" id="PF02174">
    <property type="entry name" value="IRS"/>
    <property type="match status" value="1"/>
</dbReference>
<proteinExistence type="predicted"/>
<feature type="domain" description="PH" evidence="4">
    <location>
        <begin position="128"/>
        <end position="242"/>
    </location>
</feature>
<dbReference type="InterPro" id="IPR002404">
    <property type="entry name" value="IRS_PTB"/>
</dbReference>
<keyword evidence="7" id="KW-1185">Reference proteome</keyword>
<feature type="region of interest" description="Disordered" evidence="3">
    <location>
        <begin position="901"/>
        <end position="960"/>
    </location>
</feature>
<feature type="compositionally biased region" description="Polar residues" evidence="3">
    <location>
        <begin position="569"/>
        <end position="578"/>
    </location>
</feature>
<feature type="compositionally biased region" description="Polar residues" evidence="3">
    <location>
        <begin position="693"/>
        <end position="707"/>
    </location>
</feature>
<evidence type="ECO:0000256" key="1">
    <source>
        <dbReference type="ARBA" id="ARBA00022553"/>
    </source>
</evidence>
<dbReference type="InterPro" id="IPR001849">
    <property type="entry name" value="PH_domain"/>
</dbReference>
<evidence type="ECO:0008006" key="8">
    <source>
        <dbReference type="Google" id="ProtNLM"/>
    </source>
</evidence>
<feature type="region of interest" description="Disordered" evidence="3">
    <location>
        <begin position="604"/>
        <end position="645"/>
    </location>
</feature>
<dbReference type="SMART" id="SM01244">
    <property type="entry name" value="IRS"/>
    <property type="match status" value="1"/>
</dbReference>
<feature type="compositionally biased region" description="Low complexity" evidence="3">
    <location>
        <begin position="678"/>
        <end position="692"/>
    </location>
</feature>
<feature type="compositionally biased region" description="Low complexity" evidence="3">
    <location>
        <begin position="1132"/>
        <end position="1155"/>
    </location>
</feature>
<feature type="region of interest" description="Disordered" evidence="3">
    <location>
        <begin position="1171"/>
        <end position="1205"/>
    </location>
</feature>
<dbReference type="PROSITE" id="PS51064">
    <property type="entry name" value="IRS_PTB"/>
    <property type="match status" value="1"/>
</dbReference>
<feature type="region of interest" description="Disordered" evidence="3">
    <location>
        <begin position="375"/>
        <end position="447"/>
    </location>
</feature>
<feature type="region of interest" description="Disordered" evidence="3">
    <location>
        <begin position="18"/>
        <end position="125"/>
    </location>
</feature>
<feature type="domain" description="IRS-type PTB" evidence="5">
    <location>
        <begin position="267"/>
        <end position="371"/>
    </location>
</feature>
<evidence type="ECO:0000256" key="2">
    <source>
        <dbReference type="ARBA" id="ARBA00023224"/>
    </source>
</evidence>
<dbReference type="FunFam" id="2.30.29.30:FF:000409">
    <property type="entry name" value="Insulin receptor substrate 2-B"/>
    <property type="match status" value="1"/>
</dbReference>
<dbReference type="Pfam" id="PF00169">
    <property type="entry name" value="PH"/>
    <property type="match status" value="1"/>
</dbReference>
<dbReference type="CDD" id="cd01257">
    <property type="entry name" value="PH_IRS"/>
    <property type="match status" value="1"/>
</dbReference>
<dbReference type="PANTHER" id="PTHR10614">
    <property type="entry name" value="INSULIN RECEPTOR SUBSTRATE"/>
    <property type="match status" value="1"/>
</dbReference>
<dbReference type="InterPro" id="IPR011993">
    <property type="entry name" value="PH-like_dom_sf"/>
</dbReference>
<keyword evidence="2" id="KW-0807">Transducer</keyword>
<evidence type="ECO:0000313" key="6">
    <source>
        <dbReference type="EMBL" id="KAK7909455.1"/>
    </source>
</evidence>
<feature type="region of interest" description="Disordered" evidence="3">
    <location>
        <begin position="676"/>
        <end position="723"/>
    </location>
</feature>
<feature type="compositionally biased region" description="Polar residues" evidence="3">
    <location>
        <begin position="1068"/>
        <end position="1085"/>
    </location>
</feature>
<gene>
    <name evidence="6" type="ORF">WMY93_014139</name>
</gene>
<dbReference type="GO" id="GO:0005829">
    <property type="term" value="C:cytosol"/>
    <property type="evidence" value="ECO:0007669"/>
    <property type="project" value="TreeGrafter"/>
</dbReference>
<sequence length="1205" mass="129332">MANFTDYHDGKAAMLMVEAQQRDVGPRANEAGEPPSPVINVGGGGGSGGNVVGGNSSGGARFHPHLPPHNHQQPPKESREQLQHGSGDGAQTHGNVQQDEPPRSPAAGTASNINSHVFTPVSSDSVDDIRKCGYLRKQKHGHKRFFVLRAASHAGPSRLEYYDSEKKFRSSLRASSSSAAVPAPSSPKRVIYLYQCFTVNKRADSKNKHLIALYTKDEYFAIVAENEQEQEDWYVAVSALMNEGKKGHIDSDELDDGYGTVTPGTVFKEVWQVTVKPKGLGQTKNLTGVYRLCLSSKTLHLVKLNSETPCVNLQLMNIRRCGHSESFFFIEVGRSSSIGPGEIWMQVDDSVVAQNMHETILETMKALKAFAEFRPRSKSQSSGSNPMPFITTRRHLGNLPPSQTGLQRRSRTESVVGTPPSSKSSGASGYRFRTSSEGEGTMNRPFRSATGSLVHLNSTRVPHSRQEACGGTGGALTSSTGTNSTGTRYARAIPGTSTYHARSASLPVSHFPSTTSPVSVSSSSGHGSVSDTLTRPSSASICGSPSDGGFNSSDEYGSSPGDFRYFRVRSNTPDSLGNTPPIREENCLNDYMAMGWSRDVFGSGGGDGLRDEGTSTAEDDRFSSLRRRTHSCSRPTGGATGGSGVAVYQKTTQTNFSLEECSDAGLPFGVGLLRGGPSSSSSSLRSDYSSCSEHSQQSRPSTLPRNDSTSERPPLCSSSVKEPYKEDSGYVPMMCGVAASPRDTPPDYMPMLPSASHSPLFSRVAPPSFTDSHGYMMMQPSGGSSSKEQESDQPENGEYMDMSFSSARKQANESYETPDSTPKSHNPYFSLPRSYKAPTREKEEKDYSEYVPMSSPAKPDKRSHPPPPYGAHHNTAAMLDRRSRPNRLPLGRRSFHGPVRASELATTSTGVSTSMPCRSDDPSSPGEYINIEFGEHFPHQQQPPAYPYPDPDSSAQHTSPHQDYMCLEVAPEPPKSQSVRPSLVAPWNPPSYIRPGAASGAHWGKGDDYTDMTFSLSSDPASPSAMLQHLCLLEGHYNTMAELSPGTAPTEPKVVRADPQGRRRHSSETFSSTNVQSTGSASHPTAASPGAANGSPLQEGQAARWSSSASFDSVWMSVDADSHLSQPRAFESSLSPVTSASSSSSGSSAGTRTSRNLSSAYHNGLNYIALELRDESSTGSDTTPTGAPPPPAVAPPSQRTQPMPV</sequence>
<dbReference type="Gene3D" id="2.30.29.30">
    <property type="entry name" value="Pleckstrin-homology domain (PH domain)/Phosphotyrosine-binding domain (PTB)"/>
    <property type="match status" value="2"/>
</dbReference>
<feature type="compositionally biased region" description="Gly residues" evidence="3">
    <location>
        <begin position="41"/>
        <end position="57"/>
    </location>
</feature>
<feature type="region of interest" description="Disordered" evidence="3">
    <location>
        <begin position="564"/>
        <end position="583"/>
    </location>
</feature>